<comment type="caution">
    <text evidence="2">The sequence shown here is derived from an EMBL/GenBank/DDBJ whole genome shotgun (WGS) entry which is preliminary data.</text>
</comment>
<protein>
    <submittedName>
        <fullName evidence="2">Uncharacterized protein</fullName>
    </submittedName>
</protein>
<keyword evidence="3" id="KW-1185">Reference proteome</keyword>
<evidence type="ECO:0000313" key="2">
    <source>
        <dbReference type="EMBL" id="ENN88782.1"/>
    </source>
</evidence>
<feature type="region of interest" description="Disordered" evidence="1">
    <location>
        <begin position="1"/>
        <end position="80"/>
    </location>
</feature>
<accession>N6VCL1</accession>
<feature type="region of interest" description="Disordered" evidence="1">
    <location>
        <begin position="109"/>
        <end position="138"/>
    </location>
</feature>
<feature type="compositionally biased region" description="Basic and acidic residues" evidence="1">
    <location>
        <begin position="537"/>
        <end position="555"/>
    </location>
</feature>
<proteinExistence type="predicted"/>
<dbReference type="STRING" id="363754.RHSP_23431"/>
<evidence type="ECO:0000256" key="1">
    <source>
        <dbReference type="SAM" id="MobiDB-lite"/>
    </source>
</evidence>
<sequence length="602" mass="66837">MLDDRSERERREEGQAANDQDRSDQQTDEERTVGREGAGRGGNRLLGDERTGNRERRHDDQEAADEHDDTERGVVPWSIGRQTSKGRTVIRRCGTVGIEDLREAVRAGIADSGDRRRQHGRDGGEDQHAERQAKHGKHRHLHFLGLDLLAEIFRRAADHQACDEDGDDDEHQDAVEAGADAADDDFAELQVDERDHAAKCRKAAEHAVDRAAGCRGRDDGEQRGGSDAEANFLAFHIAALDAKRMDQRIACCLGPVGHDHAGDEQRAHRGQDGPALTLAADHAAEDVGQRSTDGEDRQHLDEVGERVRVLERMSGVGVEETAAIRAEHLDGKLRGNRANGDRLLHAFERRRIDIGAERLRHAKIDVYQRQNDADRQQDIERRADHIDPEIADRLARGARECADQRDGDGNAGCRRHEVLHRQAGHLHEVGHRAFAAIVLPIGIGDEAGRRVERQIWLNRSHAGRVIRQTALQSLQQVKSDEAGEAEQQHGDRIGRPVLLFAFVRAGQAIKPPLQGTEDKGEECALAGKDTRHVTAERFDEQEKDPNVKEDLKPSVEGHGSNFPYPAPLEALGANESIDQVSGEKERHAATENVIEKHCRLSD</sequence>
<reference evidence="2 3" key="1">
    <citation type="journal article" date="2012" name="BMC Genomics">
        <title>Genomic basis of broad host range and environmental adaptability of Rhizobium tropici CIAT 899 and Rhizobium sp. PRF 81 which are used in inoculants for common bean (Phaseolus vulgaris L.).</title>
        <authorList>
            <person name="Ormeno-Orrillo E."/>
            <person name="Menna P."/>
            <person name="Almeida L.G."/>
            <person name="Ollero F.J."/>
            <person name="Nicolas M.F."/>
            <person name="Pains Rodrigues E."/>
            <person name="Shigueyoshi Nakatani A."/>
            <person name="Silva Batista J.S."/>
            <person name="Oliveira Chueire L.M."/>
            <person name="Souza R.C."/>
            <person name="Ribeiro Vasconcelos A.T."/>
            <person name="Megias M."/>
            <person name="Hungria M."/>
            <person name="Martinez-Romero E."/>
        </authorList>
    </citation>
    <scope>NUCLEOTIDE SEQUENCE [LARGE SCALE GENOMIC DNA]</scope>
    <source>
        <strain evidence="2 3">PRF 81</strain>
    </source>
</reference>
<feature type="region of interest" description="Disordered" evidence="1">
    <location>
        <begin position="537"/>
        <end position="568"/>
    </location>
</feature>
<gene>
    <name evidence="2" type="ORF">RHSP_23431</name>
</gene>
<feature type="compositionally biased region" description="Basic and acidic residues" evidence="1">
    <location>
        <begin position="1"/>
        <end position="38"/>
    </location>
</feature>
<organism evidence="2 3">
    <name type="scientific">Rhizobium freirei PRF 81</name>
    <dbReference type="NCBI Taxonomy" id="363754"/>
    <lineage>
        <taxon>Bacteria</taxon>
        <taxon>Pseudomonadati</taxon>
        <taxon>Pseudomonadota</taxon>
        <taxon>Alphaproteobacteria</taxon>
        <taxon>Hyphomicrobiales</taxon>
        <taxon>Rhizobiaceae</taxon>
        <taxon>Rhizobium/Agrobacterium group</taxon>
        <taxon>Rhizobium</taxon>
    </lineage>
</organism>
<dbReference type="AlphaFoldDB" id="N6VCL1"/>
<feature type="compositionally biased region" description="Basic and acidic residues" evidence="1">
    <location>
        <begin position="46"/>
        <end position="61"/>
    </location>
</feature>
<name>N6VCL1_9HYPH</name>
<evidence type="ECO:0000313" key="3">
    <source>
        <dbReference type="Proteomes" id="UP000012429"/>
    </source>
</evidence>
<dbReference type="Proteomes" id="UP000012429">
    <property type="component" value="Unassembled WGS sequence"/>
</dbReference>
<dbReference type="EMBL" id="AQHN01000013">
    <property type="protein sequence ID" value="ENN88782.1"/>
    <property type="molecule type" value="Genomic_DNA"/>
</dbReference>
<feature type="compositionally biased region" description="Basic and acidic residues" evidence="1">
    <location>
        <begin position="112"/>
        <end position="133"/>
    </location>
</feature>